<dbReference type="RefSeq" id="WP_140009573.1">
    <property type="nucleotide sequence ID" value="NZ_JBHMDG010000047.1"/>
</dbReference>
<organism evidence="3 4">
    <name type="scientific">Nocardioides plantarum</name>
    <dbReference type="NCBI Taxonomy" id="29299"/>
    <lineage>
        <taxon>Bacteria</taxon>
        <taxon>Bacillati</taxon>
        <taxon>Actinomycetota</taxon>
        <taxon>Actinomycetes</taxon>
        <taxon>Propionibacteriales</taxon>
        <taxon>Nocardioidaceae</taxon>
        <taxon>Nocardioides</taxon>
    </lineage>
</organism>
<dbReference type="CDD" id="cd17557">
    <property type="entry name" value="REC_Rcp-like"/>
    <property type="match status" value="1"/>
</dbReference>
<dbReference type="InterPro" id="IPR052893">
    <property type="entry name" value="TCS_response_regulator"/>
</dbReference>
<accession>A0ABV5KI37</accession>
<dbReference type="PANTHER" id="PTHR44520:SF2">
    <property type="entry name" value="RESPONSE REGULATOR RCP1"/>
    <property type="match status" value="1"/>
</dbReference>
<dbReference type="EMBL" id="JBHMDG010000047">
    <property type="protein sequence ID" value="MFB9315778.1"/>
    <property type="molecule type" value="Genomic_DNA"/>
</dbReference>
<evidence type="ECO:0000256" key="1">
    <source>
        <dbReference type="PROSITE-ProRule" id="PRU00169"/>
    </source>
</evidence>
<evidence type="ECO:0000313" key="4">
    <source>
        <dbReference type="Proteomes" id="UP001589750"/>
    </source>
</evidence>
<feature type="domain" description="Response regulatory" evidence="2">
    <location>
        <begin position="9"/>
        <end position="130"/>
    </location>
</feature>
<name>A0ABV5KI37_9ACTN</name>
<dbReference type="Gene3D" id="3.40.50.2300">
    <property type="match status" value="1"/>
</dbReference>
<evidence type="ECO:0000313" key="3">
    <source>
        <dbReference type="EMBL" id="MFB9315778.1"/>
    </source>
</evidence>
<dbReference type="SMART" id="SM00448">
    <property type="entry name" value="REC"/>
    <property type="match status" value="1"/>
</dbReference>
<reference evidence="3 4" key="1">
    <citation type="submission" date="2024-09" db="EMBL/GenBank/DDBJ databases">
        <authorList>
            <person name="Sun Q."/>
            <person name="Mori K."/>
        </authorList>
    </citation>
    <scope>NUCLEOTIDE SEQUENCE [LARGE SCALE GENOMIC DNA]</scope>
    <source>
        <strain evidence="3 4">JCM 9626</strain>
    </source>
</reference>
<feature type="modified residue" description="4-aspartylphosphate" evidence="1">
    <location>
        <position position="63"/>
    </location>
</feature>
<dbReference type="SUPFAM" id="SSF52172">
    <property type="entry name" value="CheY-like"/>
    <property type="match status" value="1"/>
</dbReference>
<proteinExistence type="predicted"/>
<keyword evidence="1" id="KW-0597">Phosphoprotein</keyword>
<comment type="caution">
    <text evidence="3">The sequence shown here is derived from an EMBL/GenBank/DDBJ whole genome shotgun (WGS) entry which is preliminary data.</text>
</comment>
<evidence type="ECO:0000259" key="2">
    <source>
        <dbReference type="PROSITE" id="PS50110"/>
    </source>
</evidence>
<protein>
    <submittedName>
        <fullName evidence="3">Response regulator</fullName>
    </submittedName>
</protein>
<dbReference type="InterPro" id="IPR001789">
    <property type="entry name" value="Sig_transdc_resp-reg_receiver"/>
</dbReference>
<gene>
    <name evidence="3" type="ORF">ACFFRI_22230</name>
</gene>
<dbReference type="PANTHER" id="PTHR44520">
    <property type="entry name" value="RESPONSE REGULATOR RCP1-RELATED"/>
    <property type="match status" value="1"/>
</dbReference>
<dbReference type="Pfam" id="PF00072">
    <property type="entry name" value="Response_reg"/>
    <property type="match status" value="1"/>
</dbReference>
<dbReference type="PROSITE" id="PS50110">
    <property type="entry name" value="RESPONSE_REGULATORY"/>
    <property type="match status" value="1"/>
</dbReference>
<dbReference type="Proteomes" id="UP001589750">
    <property type="component" value="Unassembled WGS sequence"/>
</dbReference>
<dbReference type="InterPro" id="IPR011006">
    <property type="entry name" value="CheY-like_superfamily"/>
</dbReference>
<sequence length="141" mass="15434">MSSAGALVQILLVEDSLADVELTLDALSDARVSHEVTVIRDGASALDHLRAHRENPPDLMILDLNLPRLSGHEVLAAMQADELLHRIPVAVLTTSAAESDVMRTYDLGGNCFLTKPADIDEFTHVVRSIEDFWLGLVRLPK</sequence>
<keyword evidence="4" id="KW-1185">Reference proteome</keyword>